<proteinExistence type="predicted"/>
<organism evidence="1 2">
    <name type="scientific">Ficus carica</name>
    <name type="common">Common fig</name>
    <dbReference type="NCBI Taxonomy" id="3494"/>
    <lineage>
        <taxon>Eukaryota</taxon>
        <taxon>Viridiplantae</taxon>
        <taxon>Streptophyta</taxon>
        <taxon>Embryophyta</taxon>
        <taxon>Tracheophyta</taxon>
        <taxon>Spermatophyta</taxon>
        <taxon>Magnoliopsida</taxon>
        <taxon>eudicotyledons</taxon>
        <taxon>Gunneridae</taxon>
        <taxon>Pentapetalae</taxon>
        <taxon>rosids</taxon>
        <taxon>fabids</taxon>
        <taxon>Rosales</taxon>
        <taxon>Moraceae</taxon>
        <taxon>Ficeae</taxon>
        <taxon>Ficus</taxon>
    </lineage>
</organism>
<comment type="caution">
    <text evidence="1">The sequence shown here is derived from an EMBL/GenBank/DDBJ whole genome shotgun (WGS) entry which is preliminary data.</text>
</comment>
<protein>
    <submittedName>
        <fullName evidence="1">Uncharacterized protein</fullName>
    </submittedName>
</protein>
<evidence type="ECO:0000313" key="2">
    <source>
        <dbReference type="Proteomes" id="UP001187192"/>
    </source>
</evidence>
<dbReference type="AlphaFoldDB" id="A0AA87YWZ7"/>
<sequence>MSCSAYLQSPVQILSDASKPNACKKVDNKPQVLGIVPWKHGFRIEPLLQQPKSHATFSANSWSLCTKILGEEVVASSVKQMCPKTSQGRASSASKCAKNYTALRSSPVSSW</sequence>
<dbReference type="Proteomes" id="UP001187192">
    <property type="component" value="Unassembled WGS sequence"/>
</dbReference>
<evidence type="ECO:0000313" key="1">
    <source>
        <dbReference type="EMBL" id="GMN24952.1"/>
    </source>
</evidence>
<accession>A0AA87YWZ7</accession>
<keyword evidence="2" id="KW-1185">Reference proteome</keyword>
<gene>
    <name evidence="1" type="ORF">TIFTF001_040645</name>
</gene>
<reference evidence="1" key="1">
    <citation type="submission" date="2023-07" db="EMBL/GenBank/DDBJ databases">
        <title>draft genome sequence of fig (Ficus carica).</title>
        <authorList>
            <person name="Takahashi T."/>
            <person name="Nishimura K."/>
        </authorList>
    </citation>
    <scope>NUCLEOTIDE SEQUENCE</scope>
</reference>
<name>A0AA87YWZ7_FICCA</name>
<dbReference type="EMBL" id="BTGU01001531">
    <property type="protein sequence ID" value="GMN24952.1"/>
    <property type="molecule type" value="Genomic_DNA"/>
</dbReference>